<dbReference type="InterPro" id="IPR030678">
    <property type="entry name" value="Peptide/Ni-bd"/>
</dbReference>
<feature type="domain" description="Solute-binding protein family 5" evidence="3">
    <location>
        <begin position="80"/>
        <end position="411"/>
    </location>
</feature>
<evidence type="ECO:0000256" key="1">
    <source>
        <dbReference type="ARBA" id="ARBA00022729"/>
    </source>
</evidence>
<keyword evidence="1 2" id="KW-0732">Signal</keyword>
<dbReference type="AlphaFoldDB" id="A0A852Y8I1"/>
<evidence type="ECO:0000313" key="4">
    <source>
        <dbReference type="EMBL" id="NYG97690.1"/>
    </source>
</evidence>
<organism evidence="4 5">
    <name type="scientific">Schumannella luteola</name>
    <dbReference type="NCBI Taxonomy" id="472059"/>
    <lineage>
        <taxon>Bacteria</taxon>
        <taxon>Bacillati</taxon>
        <taxon>Actinomycetota</taxon>
        <taxon>Actinomycetes</taxon>
        <taxon>Micrococcales</taxon>
        <taxon>Microbacteriaceae</taxon>
        <taxon>Schumannella</taxon>
    </lineage>
</organism>
<dbReference type="InterPro" id="IPR039424">
    <property type="entry name" value="SBP_5"/>
</dbReference>
<reference evidence="4 5" key="1">
    <citation type="submission" date="2020-07" db="EMBL/GenBank/DDBJ databases">
        <title>Sequencing the genomes of 1000 actinobacteria strains.</title>
        <authorList>
            <person name="Klenk H.-P."/>
        </authorList>
    </citation>
    <scope>NUCLEOTIDE SEQUENCE [LARGE SCALE GENOMIC DNA]</scope>
    <source>
        <strain evidence="4 5">DSM 23141</strain>
    </source>
</reference>
<dbReference type="PIRSF" id="PIRSF002741">
    <property type="entry name" value="MppA"/>
    <property type="match status" value="1"/>
</dbReference>
<sequence length="512" mass="54360">MKFRKIVTGISVTAVAALALAGCAPGGSGDSSGASTDQILTIGALGDITDWDPAQAHVGHALQPYQAPYDTLILREPDGKLSPMLATKWSYDDSLTKLTVDLRDDVTFSDGAKFDADAVVANFTHFQKENGRQAAQLVNLDKAVATDEDTVEITLKQADPAFTYFLSQAAGLMGSPKALDGDGIGADPVGTGPYVMDKKASVAGSQYVFTKRKGYWNPDLQKFGGVTFKILIDVTARTNALVSGQVNATLLDARSAAQAEGAGFTLTKSQVDWGGLLLLDRDGKLLPELGDVRVRQAINYALDRKALVKSLQVGYGTPTAQAFGPASGAYDKSLDNAYPYDPAKAKKLLAEAGYADGFTLTVPGVASFETIFAAVGQQLSEVGITLKADPVPDQEIVNKIAGGSYPAAYFQLFQGEAWVAINQIISTNALYNSLDSTTPELQKLIDEVQAAPSAKEGDAAAKKINELVVDQAWFAPLYRLDQLYFTDKTVTVVAQTQMAIPSIYNYAPAGAK</sequence>
<dbReference type="Proteomes" id="UP000553888">
    <property type="component" value="Unassembled WGS sequence"/>
</dbReference>
<dbReference type="PROSITE" id="PS51257">
    <property type="entry name" value="PROKAR_LIPOPROTEIN"/>
    <property type="match status" value="1"/>
</dbReference>
<dbReference type="Gene3D" id="3.10.105.10">
    <property type="entry name" value="Dipeptide-binding Protein, Domain 3"/>
    <property type="match status" value="1"/>
</dbReference>
<dbReference type="Pfam" id="PF00496">
    <property type="entry name" value="SBP_bac_5"/>
    <property type="match status" value="1"/>
</dbReference>
<feature type="chain" id="PRO_5038348996" evidence="2">
    <location>
        <begin position="22"/>
        <end position="512"/>
    </location>
</feature>
<dbReference type="PANTHER" id="PTHR30290">
    <property type="entry name" value="PERIPLASMIC BINDING COMPONENT OF ABC TRANSPORTER"/>
    <property type="match status" value="1"/>
</dbReference>
<dbReference type="SUPFAM" id="SSF53850">
    <property type="entry name" value="Periplasmic binding protein-like II"/>
    <property type="match status" value="1"/>
</dbReference>
<name>A0A852Y8I1_9MICO</name>
<dbReference type="EMBL" id="JACBZY010000001">
    <property type="protein sequence ID" value="NYG97690.1"/>
    <property type="molecule type" value="Genomic_DNA"/>
</dbReference>
<dbReference type="InterPro" id="IPR000914">
    <property type="entry name" value="SBP_5_dom"/>
</dbReference>
<dbReference type="PANTHER" id="PTHR30290:SF38">
    <property type="entry name" value="D,D-DIPEPTIDE-BINDING PERIPLASMIC PROTEIN DDPA-RELATED"/>
    <property type="match status" value="1"/>
</dbReference>
<dbReference type="RefSeq" id="WP_179564540.1">
    <property type="nucleotide sequence ID" value="NZ_JACBZY010000001.1"/>
</dbReference>
<evidence type="ECO:0000313" key="5">
    <source>
        <dbReference type="Proteomes" id="UP000553888"/>
    </source>
</evidence>
<feature type="signal peptide" evidence="2">
    <location>
        <begin position="1"/>
        <end position="21"/>
    </location>
</feature>
<dbReference type="GO" id="GO:0015833">
    <property type="term" value="P:peptide transport"/>
    <property type="evidence" value="ECO:0007669"/>
    <property type="project" value="TreeGrafter"/>
</dbReference>
<dbReference type="GO" id="GO:1904680">
    <property type="term" value="F:peptide transmembrane transporter activity"/>
    <property type="evidence" value="ECO:0007669"/>
    <property type="project" value="TreeGrafter"/>
</dbReference>
<comment type="caution">
    <text evidence="4">The sequence shown here is derived from an EMBL/GenBank/DDBJ whole genome shotgun (WGS) entry which is preliminary data.</text>
</comment>
<evidence type="ECO:0000256" key="2">
    <source>
        <dbReference type="SAM" id="SignalP"/>
    </source>
</evidence>
<dbReference type="GO" id="GO:0042597">
    <property type="term" value="C:periplasmic space"/>
    <property type="evidence" value="ECO:0007669"/>
    <property type="project" value="UniProtKB-ARBA"/>
</dbReference>
<dbReference type="GO" id="GO:0043190">
    <property type="term" value="C:ATP-binding cassette (ABC) transporter complex"/>
    <property type="evidence" value="ECO:0007669"/>
    <property type="project" value="InterPro"/>
</dbReference>
<dbReference type="Gene3D" id="3.40.190.10">
    <property type="entry name" value="Periplasmic binding protein-like II"/>
    <property type="match status" value="1"/>
</dbReference>
<evidence type="ECO:0000259" key="3">
    <source>
        <dbReference type="Pfam" id="PF00496"/>
    </source>
</evidence>
<proteinExistence type="predicted"/>
<keyword evidence="5" id="KW-1185">Reference proteome</keyword>
<accession>A0A852Y8I1</accession>
<gene>
    <name evidence="4" type="ORF">BJ979_000316</name>
</gene>
<protein>
    <submittedName>
        <fullName evidence="4">Peptide/nickel transport system substrate-binding protein</fullName>
    </submittedName>
</protein>